<evidence type="ECO:0000256" key="1">
    <source>
        <dbReference type="SAM" id="MobiDB-lite"/>
    </source>
</evidence>
<sequence>MDTGCDYLTVGTLAETLPDLTAPIMTAADAQRRLRDAAPCRTDPESCRGAKSPKLTSVFESDSPLPPQQQGQDI</sequence>
<proteinExistence type="predicted"/>
<gene>
    <name evidence="2" type="ORF">Q8A67_015953</name>
</gene>
<feature type="region of interest" description="Disordered" evidence="1">
    <location>
        <begin position="31"/>
        <end position="74"/>
    </location>
</feature>
<accession>A0AA88PUI2</accession>
<reference evidence="2" key="1">
    <citation type="submission" date="2023-08" db="EMBL/GenBank/DDBJ databases">
        <title>Chromosome-level Genome Assembly of mud carp (Cirrhinus molitorella).</title>
        <authorList>
            <person name="Liu H."/>
        </authorList>
    </citation>
    <scope>NUCLEOTIDE SEQUENCE</scope>
    <source>
        <strain evidence="2">Prfri</strain>
        <tissue evidence="2">Muscle</tissue>
    </source>
</reference>
<name>A0AA88PUI2_9TELE</name>
<dbReference type="EMBL" id="JAUYZG010000015">
    <property type="protein sequence ID" value="KAK2887725.1"/>
    <property type="molecule type" value="Genomic_DNA"/>
</dbReference>
<dbReference type="AlphaFoldDB" id="A0AA88PUI2"/>
<evidence type="ECO:0000313" key="3">
    <source>
        <dbReference type="Proteomes" id="UP001187343"/>
    </source>
</evidence>
<dbReference type="Proteomes" id="UP001187343">
    <property type="component" value="Unassembled WGS sequence"/>
</dbReference>
<organism evidence="2 3">
    <name type="scientific">Cirrhinus molitorella</name>
    <name type="common">mud carp</name>
    <dbReference type="NCBI Taxonomy" id="172907"/>
    <lineage>
        <taxon>Eukaryota</taxon>
        <taxon>Metazoa</taxon>
        <taxon>Chordata</taxon>
        <taxon>Craniata</taxon>
        <taxon>Vertebrata</taxon>
        <taxon>Euteleostomi</taxon>
        <taxon>Actinopterygii</taxon>
        <taxon>Neopterygii</taxon>
        <taxon>Teleostei</taxon>
        <taxon>Ostariophysi</taxon>
        <taxon>Cypriniformes</taxon>
        <taxon>Cyprinidae</taxon>
        <taxon>Labeoninae</taxon>
        <taxon>Labeonini</taxon>
        <taxon>Cirrhinus</taxon>
    </lineage>
</organism>
<feature type="compositionally biased region" description="Basic and acidic residues" evidence="1">
    <location>
        <begin position="31"/>
        <end position="48"/>
    </location>
</feature>
<keyword evidence="3" id="KW-1185">Reference proteome</keyword>
<protein>
    <submittedName>
        <fullName evidence="2">Uncharacterized protein</fullName>
    </submittedName>
</protein>
<evidence type="ECO:0000313" key="2">
    <source>
        <dbReference type="EMBL" id="KAK2887725.1"/>
    </source>
</evidence>
<comment type="caution">
    <text evidence="2">The sequence shown here is derived from an EMBL/GenBank/DDBJ whole genome shotgun (WGS) entry which is preliminary data.</text>
</comment>